<keyword evidence="4 9" id="KW-1133">Transmembrane helix</keyword>
<feature type="transmembrane region" description="Helical" evidence="9">
    <location>
        <begin position="185"/>
        <end position="207"/>
    </location>
</feature>
<evidence type="ECO:0000256" key="7">
    <source>
        <dbReference type="ARBA" id="ARBA00029447"/>
    </source>
</evidence>
<evidence type="ECO:0000256" key="6">
    <source>
        <dbReference type="ARBA" id="ARBA00023224"/>
    </source>
</evidence>
<evidence type="ECO:0000313" key="11">
    <source>
        <dbReference type="EMBL" id="MDO6541847.1"/>
    </source>
</evidence>
<dbReference type="SUPFAM" id="SSF58104">
    <property type="entry name" value="Methyl-accepting chemotaxis protein (MCP) signaling domain"/>
    <property type="match status" value="1"/>
</dbReference>
<dbReference type="Gene3D" id="3.30.450.20">
    <property type="entry name" value="PAS domain"/>
    <property type="match status" value="1"/>
</dbReference>
<evidence type="ECO:0000256" key="9">
    <source>
        <dbReference type="SAM" id="Phobius"/>
    </source>
</evidence>
<comment type="subcellular location">
    <subcellularLocation>
        <location evidence="1">Cell membrane</location>
        <topology evidence="1">Multi-pass membrane protein</topology>
    </subcellularLocation>
</comment>
<proteinExistence type="inferred from homology"/>
<evidence type="ECO:0000313" key="12">
    <source>
        <dbReference type="Proteomes" id="UP001170624"/>
    </source>
</evidence>
<keyword evidence="5 9" id="KW-0472">Membrane</keyword>
<evidence type="ECO:0000256" key="5">
    <source>
        <dbReference type="ARBA" id="ARBA00023136"/>
    </source>
</evidence>
<keyword evidence="2" id="KW-1003">Cell membrane</keyword>
<evidence type="ECO:0000256" key="1">
    <source>
        <dbReference type="ARBA" id="ARBA00004651"/>
    </source>
</evidence>
<dbReference type="GO" id="GO:0004888">
    <property type="term" value="F:transmembrane signaling receptor activity"/>
    <property type="evidence" value="ECO:0007669"/>
    <property type="project" value="InterPro"/>
</dbReference>
<evidence type="ECO:0000259" key="10">
    <source>
        <dbReference type="PROSITE" id="PS50111"/>
    </source>
</evidence>
<accession>A0AAW7Y4F6</accession>
<dbReference type="SMART" id="SM00283">
    <property type="entry name" value="MA"/>
    <property type="match status" value="1"/>
</dbReference>
<dbReference type="EMBL" id="JAUOPU010000003">
    <property type="protein sequence ID" value="MDO6541847.1"/>
    <property type="molecule type" value="Genomic_DNA"/>
</dbReference>
<dbReference type="InterPro" id="IPR033480">
    <property type="entry name" value="sCache_2"/>
</dbReference>
<dbReference type="Gene3D" id="1.10.287.950">
    <property type="entry name" value="Methyl-accepting chemotaxis protein"/>
    <property type="match status" value="1"/>
</dbReference>
<feature type="transmembrane region" description="Helical" evidence="9">
    <location>
        <begin position="6"/>
        <end position="26"/>
    </location>
</feature>
<dbReference type="InterPro" id="IPR004089">
    <property type="entry name" value="MCPsignal_dom"/>
</dbReference>
<dbReference type="Pfam" id="PF00015">
    <property type="entry name" value="MCPsignal"/>
    <property type="match status" value="1"/>
</dbReference>
<dbReference type="AlphaFoldDB" id="A0AAW7Y4F6"/>
<dbReference type="Proteomes" id="UP001170624">
    <property type="component" value="Unassembled WGS sequence"/>
</dbReference>
<dbReference type="PANTHER" id="PTHR32089">
    <property type="entry name" value="METHYL-ACCEPTING CHEMOTAXIS PROTEIN MCPB"/>
    <property type="match status" value="1"/>
</dbReference>
<dbReference type="Pfam" id="PF17200">
    <property type="entry name" value="sCache_2"/>
    <property type="match status" value="1"/>
</dbReference>
<dbReference type="GO" id="GO:0007165">
    <property type="term" value="P:signal transduction"/>
    <property type="evidence" value="ECO:0007669"/>
    <property type="project" value="UniProtKB-KW"/>
</dbReference>
<organism evidence="11 12">
    <name type="scientific">Photobacterium sanguinicancri</name>
    <dbReference type="NCBI Taxonomy" id="875932"/>
    <lineage>
        <taxon>Bacteria</taxon>
        <taxon>Pseudomonadati</taxon>
        <taxon>Pseudomonadota</taxon>
        <taxon>Gammaproteobacteria</taxon>
        <taxon>Vibrionales</taxon>
        <taxon>Vibrionaceae</taxon>
        <taxon>Photobacterium</taxon>
    </lineage>
</organism>
<protein>
    <submittedName>
        <fullName evidence="11">Methyl-accepting chemotaxis protein</fullName>
    </submittedName>
</protein>
<keyword evidence="3 9" id="KW-0812">Transmembrane</keyword>
<evidence type="ECO:0000256" key="8">
    <source>
        <dbReference type="PROSITE-ProRule" id="PRU00284"/>
    </source>
</evidence>
<keyword evidence="6 8" id="KW-0807">Transducer</keyword>
<dbReference type="GO" id="GO:0005886">
    <property type="term" value="C:plasma membrane"/>
    <property type="evidence" value="ECO:0007669"/>
    <property type="project" value="UniProtKB-SubCell"/>
</dbReference>
<evidence type="ECO:0000256" key="3">
    <source>
        <dbReference type="ARBA" id="ARBA00022692"/>
    </source>
</evidence>
<name>A0AAW7Y4F6_9GAMM</name>
<reference evidence="11" key="1">
    <citation type="submission" date="2023-07" db="EMBL/GenBank/DDBJ databases">
        <title>Genome content predicts the carbon catabolic preferences of heterotrophic bacteria.</title>
        <authorList>
            <person name="Gralka M."/>
        </authorList>
    </citation>
    <scope>NUCLEOTIDE SEQUENCE</scope>
    <source>
        <strain evidence="11">G2M05</strain>
    </source>
</reference>
<dbReference type="PROSITE" id="PS50111">
    <property type="entry name" value="CHEMOTAXIS_TRANSDUC_2"/>
    <property type="match status" value="1"/>
</dbReference>
<comment type="similarity">
    <text evidence="7">Belongs to the methyl-accepting chemotaxis (MCP) protein family.</text>
</comment>
<feature type="domain" description="Methyl-accepting transducer" evidence="10">
    <location>
        <begin position="265"/>
        <end position="501"/>
    </location>
</feature>
<evidence type="ECO:0000256" key="4">
    <source>
        <dbReference type="ARBA" id="ARBA00022989"/>
    </source>
</evidence>
<dbReference type="SMART" id="SM01049">
    <property type="entry name" value="Cache_2"/>
    <property type="match status" value="1"/>
</dbReference>
<comment type="caution">
    <text evidence="11">The sequence shown here is derived from an EMBL/GenBank/DDBJ whole genome shotgun (WGS) entry which is preliminary data.</text>
</comment>
<dbReference type="PANTHER" id="PTHR32089:SF33">
    <property type="entry name" value="TOXIN COREGULATED PILUS BIOSYNTHESIS PROTEIN I"/>
    <property type="match status" value="1"/>
</dbReference>
<dbReference type="PRINTS" id="PR00260">
    <property type="entry name" value="CHEMTRNSDUCR"/>
</dbReference>
<dbReference type="GO" id="GO:0006935">
    <property type="term" value="P:chemotaxis"/>
    <property type="evidence" value="ECO:0007669"/>
    <property type="project" value="InterPro"/>
</dbReference>
<dbReference type="RefSeq" id="WP_083540976.1">
    <property type="nucleotide sequence ID" value="NZ_AP024851.1"/>
</dbReference>
<sequence length="540" mass="59447">MFKRITIVLIVLLTIFVSVMISYNAFSMFDSMRDQNKVRVEQILQIQSQIVNKLEGLAARGDLSEEKAKAVALEILRGIQYSDNEYVWTATRDNQGLLRFISAPSDPQIHDKSFSEIVGEQTELALMSNMSNKVSNTPVNYVWQSTNDDVTTDINSVAIKTADWGWFLGNGVQDHEIKEEIKTTLGYNMAITFLLYVSVVTIMYLVIKHELKGISPITRFIGAMASGDFERLKVTKSGNELDIIANSLEELQLRVRSIVSLSAHHMQSIQQSQQRLTDIVQVNIENSEYSYTEIEQVATAATELSATAAEIALNAHEAENAAVTAIEVIEESSNMVIRAEEITSQVNDSILASSEIVHGLRNYSEDIVSVIQVINNLSDQVNLLALNAAIEAARAGEAGRGFAVVADEVRSLAGKTQQATVGIQEIIDNLQKNSIEADVSMKENVTMVNASKQIITDFTFAFENISSKISDISNVNALVATATEEQSSVTKDISERIEGINSAVNTNVDNSKETSFINNTITASVSELQDEMSFFKVAEC</sequence>
<evidence type="ECO:0000256" key="2">
    <source>
        <dbReference type="ARBA" id="ARBA00022475"/>
    </source>
</evidence>
<dbReference type="InterPro" id="IPR004090">
    <property type="entry name" value="Chemotax_Me-accpt_rcpt"/>
</dbReference>
<dbReference type="FunFam" id="1.10.287.950:FF:000001">
    <property type="entry name" value="Methyl-accepting chemotaxis sensory transducer"/>
    <property type="match status" value="1"/>
</dbReference>
<gene>
    <name evidence="11" type="ORF">Q4568_04850</name>
</gene>